<dbReference type="Proteomes" id="UP000596661">
    <property type="component" value="Chromosome 9"/>
</dbReference>
<proteinExistence type="predicted"/>
<accession>A0A803QH16</accession>
<reference evidence="2" key="2">
    <citation type="submission" date="2021-03" db="UniProtKB">
        <authorList>
            <consortium name="EnsemblPlants"/>
        </authorList>
    </citation>
    <scope>IDENTIFICATION</scope>
</reference>
<dbReference type="EMBL" id="UZAU01000731">
    <property type="status" value="NOT_ANNOTATED_CDS"/>
    <property type="molecule type" value="Genomic_DNA"/>
</dbReference>
<dbReference type="AlphaFoldDB" id="A0A803QH16"/>
<dbReference type="EnsemblPlants" id="evm.model.09.685">
    <property type="protein sequence ID" value="cds.evm.model.09.685"/>
    <property type="gene ID" value="evm.TU.09.685"/>
</dbReference>
<evidence type="ECO:0000313" key="2">
    <source>
        <dbReference type="EnsemblPlants" id="cds.evm.model.09.685"/>
    </source>
</evidence>
<sequence>MQIPASVLCIPSSNIYNQPRLRVESSSSSKSSISSFDDWEVSSDKAKLFVPFVQHHYYLDCIGGSVYRQFLWEYNKGLRPTRHLTGLTVADHPLSRRLPSSINVARTMQTYCRIGPDDSEFVLLMAMSQGPHNNSSDGEEVLPTGNVEVQEVLNQGRYDRYVVMSFRGYEGYTKGGQPITARGEYGLYGDGDTKEDASVVKKPMPKKPILVRDAEESAPPNIQHVVGKEKATVEEDIDDSSDDDVPEEYKVTVDDPPCVSVSSRTTKTSKDLPPPPAPVQISKGKTYTPIPVEMKRAEEVEYIYSQTKALAKQFAIDNSELVKVQQELVEKDLILEQVNKDLLEAKKKVDELERQIADTPSVEKLEKNLEASTK</sequence>
<evidence type="ECO:0000313" key="3">
    <source>
        <dbReference type="Proteomes" id="UP000596661"/>
    </source>
</evidence>
<feature type="region of interest" description="Disordered" evidence="1">
    <location>
        <begin position="230"/>
        <end position="284"/>
    </location>
</feature>
<feature type="compositionally biased region" description="Acidic residues" evidence="1">
    <location>
        <begin position="234"/>
        <end position="246"/>
    </location>
</feature>
<dbReference type="Gramene" id="evm.model.09.685">
    <property type="protein sequence ID" value="cds.evm.model.09.685"/>
    <property type="gene ID" value="evm.TU.09.685"/>
</dbReference>
<name>A0A803QH16_CANSA</name>
<protein>
    <submittedName>
        <fullName evidence="2">Uncharacterized protein</fullName>
    </submittedName>
</protein>
<keyword evidence="3" id="KW-1185">Reference proteome</keyword>
<organism evidence="2 3">
    <name type="scientific">Cannabis sativa</name>
    <name type="common">Hemp</name>
    <name type="synonym">Marijuana</name>
    <dbReference type="NCBI Taxonomy" id="3483"/>
    <lineage>
        <taxon>Eukaryota</taxon>
        <taxon>Viridiplantae</taxon>
        <taxon>Streptophyta</taxon>
        <taxon>Embryophyta</taxon>
        <taxon>Tracheophyta</taxon>
        <taxon>Spermatophyta</taxon>
        <taxon>Magnoliopsida</taxon>
        <taxon>eudicotyledons</taxon>
        <taxon>Gunneridae</taxon>
        <taxon>Pentapetalae</taxon>
        <taxon>rosids</taxon>
        <taxon>fabids</taxon>
        <taxon>Rosales</taxon>
        <taxon>Cannabaceae</taxon>
        <taxon>Cannabis</taxon>
    </lineage>
</organism>
<reference evidence="2" key="1">
    <citation type="submission" date="2018-11" db="EMBL/GenBank/DDBJ databases">
        <authorList>
            <person name="Grassa J C."/>
        </authorList>
    </citation>
    <scope>NUCLEOTIDE SEQUENCE [LARGE SCALE GENOMIC DNA]</scope>
</reference>
<evidence type="ECO:0000256" key="1">
    <source>
        <dbReference type="SAM" id="MobiDB-lite"/>
    </source>
</evidence>